<keyword evidence="1" id="KW-0472">Membrane</keyword>
<gene>
    <name evidence="2" type="ORF">A4R26_02770</name>
</gene>
<organism evidence="2 3">
    <name type="scientific">Niastella populi</name>
    <dbReference type="NCBI Taxonomy" id="550983"/>
    <lineage>
        <taxon>Bacteria</taxon>
        <taxon>Pseudomonadati</taxon>
        <taxon>Bacteroidota</taxon>
        <taxon>Chitinophagia</taxon>
        <taxon>Chitinophagales</taxon>
        <taxon>Chitinophagaceae</taxon>
        <taxon>Niastella</taxon>
    </lineage>
</organism>
<evidence type="ECO:0000313" key="3">
    <source>
        <dbReference type="Proteomes" id="UP000192276"/>
    </source>
</evidence>
<reference evidence="3" key="1">
    <citation type="submission" date="2016-04" db="EMBL/GenBank/DDBJ databases">
        <authorList>
            <person name="Chen L."/>
            <person name="Zhuang W."/>
            <person name="Wang G."/>
        </authorList>
    </citation>
    <scope>NUCLEOTIDE SEQUENCE [LARGE SCALE GENOMIC DNA]</scope>
    <source>
        <strain evidence="3">208</strain>
    </source>
</reference>
<proteinExistence type="predicted"/>
<protein>
    <recommendedName>
        <fullName evidence="4">Carrier domain-containing protein</fullName>
    </recommendedName>
</protein>
<dbReference type="Gene3D" id="1.10.1200.10">
    <property type="entry name" value="ACP-like"/>
    <property type="match status" value="1"/>
</dbReference>
<feature type="transmembrane region" description="Helical" evidence="1">
    <location>
        <begin position="144"/>
        <end position="163"/>
    </location>
</feature>
<keyword evidence="3" id="KW-1185">Reference proteome</keyword>
<feature type="transmembrane region" description="Helical" evidence="1">
    <location>
        <begin position="116"/>
        <end position="138"/>
    </location>
</feature>
<evidence type="ECO:0008006" key="4">
    <source>
        <dbReference type="Google" id="ProtNLM"/>
    </source>
</evidence>
<accession>A0A1V9FJ64</accession>
<sequence>MGLDSVEILVNVENAFGITISNYEAEKITTVGDIHNVVWRHVQGRQSMRCRSQQLFYKLRYLLINKFQVPREAIEPDASLNDIFPKKNRRLKYLRLKKELQLKVPELALPAVWGRFLMVTGITLIAGSLALALVLIYGYGYTPWLYVLPGLGIISTVFISNILDAVRTEFKPGLVKAYTQMVLAYNYGTLMTNKSIGRQEMEVIINHIVAETAGLDLHEIAPEKSLTNDLGID</sequence>
<evidence type="ECO:0000313" key="2">
    <source>
        <dbReference type="EMBL" id="OQP58398.1"/>
    </source>
</evidence>
<comment type="caution">
    <text evidence="2">The sequence shown here is derived from an EMBL/GenBank/DDBJ whole genome shotgun (WGS) entry which is preliminary data.</text>
</comment>
<dbReference type="InterPro" id="IPR036736">
    <property type="entry name" value="ACP-like_sf"/>
</dbReference>
<evidence type="ECO:0000256" key="1">
    <source>
        <dbReference type="SAM" id="Phobius"/>
    </source>
</evidence>
<dbReference type="AlphaFoldDB" id="A0A1V9FJ64"/>
<dbReference type="RefSeq" id="WP_081165552.1">
    <property type="nucleotide sequence ID" value="NZ_LWBP01000188.1"/>
</dbReference>
<dbReference type="OrthoDB" id="883085at2"/>
<keyword evidence="1" id="KW-0812">Transmembrane</keyword>
<dbReference type="Proteomes" id="UP000192276">
    <property type="component" value="Unassembled WGS sequence"/>
</dbReference>
<keyword evidence="1" id="KW-1133">Transmembrane helix</keyword>
<dbReference type="SUPFAM" id="SSF47336">
    <property type="entry name" value="ACP-like"/>
    <property type="match status" value="1"/>
</dbReference>
<dbReference type="STRING" id="550983.A4R26_02770"/>
<dbReference type="EMBL" id="LWBP01000188">
    <property type="protein sequence ID" value="OQP58398.1"/>
    <property type="molecule type" value="Genomic_DNA"/>
</dbReference>
<name>A0A1V9FJ64_9BACT</name>